<evidence type="ECO:0000256" key="2">
    <source>
        <dbReference type="ARBA" id="ARBA00022598"/>
    </source>
</evidence>
<dbReference type="Gene3D" id="3.40.50.12780">
    <property type="entry name" value="N-terminal domain of ligase-like"/>
    <property type="match status" value="1"/>
</dbReference>
<evidence type="ECO:0000256" key="3">
    <source>
        <dbReference type="ARBA" id="ARBA00051915"/>
    </source>
</evidence>
<dbReference type="AlphaFoldDB" id="A0A285PGX4"/>
<gene>
    <name evidence="8" type="ORF">SAMN06265368_4083</name>
</gene>
<accession>A0A285PGX4</accession>
<dbReference type="OrthoDB" id="9803968at2"/>
<dbReference type="InterPro" id="IPR042099">
    <property type="entry name" value="ANL_N_sf"/>
</dbReference>
<dbReference type="EC" id="6.2.1.44" evidence="4"/>
<dbReference type="RefSeq" id="WP_097155344.1">
    <property type="nucleotide sequence ID" value="NZ_OBEL01000006.1"/>
</dbReference>
<reference evidence="8 9" key="1">
    <citation type="submission" date="2017-09" db="EMBL/GenBank/DDBJ databases">
        <authorList>
            <person name="Ehlers B."/>
            <person name="Leendertz F.H."/>
        </authorList>
    </citation>
    <scope>NUCLEOTIDE SEQUENCE [LARGE SCALE GENOMIC DNA]</scope>
    <source>
        <strain evidence="8 9">DSM 18289</strain>
    </source>
</reference>
<proteinExistence type="inferred from homology"/>
<evidence type="ECO:0000313" key="8">
    <source>
        <dbReference type="EMBL" id="SNZ20969.1"/>
    </source>
</evidence>
<keyword evidence="9" id="KW-1185">Reference proteome</keyword>
<keyword evidence="2" id="KW-0436">Ligase</keyword>
<feature type="domain" description="AMP-dependent synthetase/ligase" evidence="6">
    <location>
        <begin position="7"/>
        <end position="369"/>
    </location>
</feature>
<evidence type="ECO:0000256" key="5">
    <source>
        <dbReference type="ARBA" id="ARBA00067668"/>
    </source>
</evidence>
<evidence type="ECO:0000256" key="4">
    <source>
        <dbReference type="ARBA" id="ARBA00066616"/>
    </source>
</evidence>
<evidence type="ECO:0000256" key="1">
    <source>
        <dbReference type="ARBA" id="ARBA00006432"/>
    </source>
</evidence>
<protein>
    <recommendedName>
        <fullName evidence="5">3-methylmercaptopropionyl-CoA ligase</fullName>
        <ecNumber evidence="4">6.2.1.44</ecNumber>
    </recommendedName>
</protein>
<dbReference type="PANTHER" id="PTHR43767">
    <property type="entry name" value="LONG-CHAIN-FATTY-ACID--COA LIGASE"/>
    <property type="match status" value="1"/>
</dbReference>
<dbReference type="InterPro" id="IPR045851">
    <property type="entry name" value="AMP-bd_C_sf"/>
</dbReference>
<evidence type="ECO:0000313" key="9">
    <source>
        <dbReference type="Proteomes" id="UP000219439"/>
    </source>
</evidence>
<evidence type="ECO:0000259" key="7">
    <source>
        <dbReference type="Pfam" id="PF13193"/>
    </source>
</evidence>
<dbReference type="InterPro" id="IPR050237">
    <property type="entry name" value="ATP-dep_AMP-bd_enzyme"/>
</dbReference>
<dbReference type="FunFam" id="3.30.300.30:FF:000008">
    <property type="entry name" value="2,3-dihydroxybenzoate-AMP ligase"/>
    <property type="match status" value="1"/>
</dbReference>
<name>A0A285PGX4_9HYPH</name>
<dbReference type="InterPro" id="IPR020845">
    <property type="entry name" value="AMP-binding_CS"/>
</dbReference>
<dbReference type="SUPFAM" id="SSF56801">
    <property type="entry name" value="Acetyl-CoA synthetase-like"/>
    <property type="match status" value="1"/>
</dbReference>
<dbReference type="Pfam" id="PF13193">
    <property type="entry name" value="AMP-binding_C"/>
    <property type="match status" value="1"/>
</dbReference>
<feature type="domain" description="AMP-binding enzyme C-terminal" evidence="7">
    <location>
        <begin position="419"/>
        <end position="494"/>
    </location>
</feature>
<organism evidence="8 9">
    <name type="scientific">Cohaesibacter gelatinilyticus</name>
    <dbReference type="NCBI Taxonomy" id="372072"/>
    <lineage>
        <taxon>Bacteria</taxon>
        <taxon>Pseudomonadati</taxon>
        <taxon>Pseudomonadota</taxon>
        <taxon>Alphaproteobacteria</taxon>
        <taxon>Hyphomicrobiales</taxon>
        <taxon>Cohaesibacteraceae</taxon>
    </lineage>
</organism>
<comment type="similarity">
    <text evidence="1">Belongs to the ATP-dependent AMP-binding enzyme family.</text>
</comment>
<dbReference type="PANTHER" id="PTHR43767:SF1">
    <property type="entry name" value="NONRIBOSOMAL PEPTIDE SYNTHASE PES1 (EUROFUNG)-RELATED"/>
    <property type="match status" value="1"/>
</dbReference>
<dbReference type="InterPro" id="IPR000873">
    <property type="entry name" value="AMP-dep_synth/lig_dom"/>
</dbReference>
<sequence>MNPASWLDRAARRWPEAPALFWGEKQIATYRDFDRAAGAIGKALADKGVKAGDRVGVFMSNRPDYLIALYGIWYLGAVAVPINGKLHVKEAGWILKNAEASCAFVSDDISDGLEALTSSSGCSLISVDQDEFAAMKQGVSLPAPAIVEQDDMVWLFYTSGTTGTPKGVMMSAGNIAAMASAYFFEVDEVEQGDAILYAAPMSHGAGIYNFMFVMKGARHVVPPSGGFDAREILELSPKIDNVVMFAAPTMVRRLVDVAKHSGQTGEGIKTIIYAGGPMYLADILDAVDVMGPRFVQIYGQGECPMAITALSRADVSDRDHPRAMERLASVGLAQCFVEVRIVDEDGQELPAGQIGEIVVKGSPVMLGYWRNEKATRETIKDGWLWTGDMGRADEDGYITMQDRSKDMIISGGSNIYPREVEEVLLTHPSVREAAVVGQKDEEWGEVVVAFASVFEGKKVNAAELDKLCLDAIARFKRPKCYLFLEDLPKNNYGKILKTELRERLETMDKEGSER</sequence>
<dbReference type="PROSITE" id="PS00455">
    <property type="entry name" value="AMP_BINDING"/>
    <property type="match status" value="1"/>
</dbReference>
<dbReference type="Proteomes" id="UP000219439">
    <property type="component" value="Unassembled WGS sequence"/>
</dbReference>
<dbReference type="InterPro" id="IPR025110">
    <property type="entry name" value="AMP-bd_C"/>
</dbReference>
<dbReference type="Gene3D" id="3.30.300.30">
    <property type="match status" value="1"/>
</dbReference>
<dbReference type="Pfam" id="PF00501">
    <property type="entry name" value="AMP-binding"/>
    <property type="match status" value="1"/>
</dbReference>
<evidence type="ECO:0000259" key="6">
    <source>
        <dbReference type="Pfam" id="PF00501"/>
    </source>
</evidence>
<dbReference type="EMBL" id="OBEL01000006">
    <property type="protein sequence ID" value="SNZ20969.1"/>
    <property type="molecule type" value="Genomic_DNA"/>
</dbReference>
<comment type="catalytic activity">
    <reaction evidence="3">
        <text>3-(methylsulfanyl)propanoate + ATP + CoA = 3-(methylsulfanyl)propanoyl-CoA + AMP + diphosphate</text>
        <dbReference type="Rhea" id="RHEA:43052"/>
        <dbReference type="ChEBI" id="CHEBI:30616"/>
        <dbReference type="ChEBI" id="CHEBI:33019"/>
        <dbReference type="ChEBI" id="CHEBI:49016"/>
        <dbReference type="ChEBI" id="CHEBI:57287"/>
        <dbReference type="ChEBI" id="CHEBI:82815"/>
        <dbReference type="ChEBI" id="CHEBI:456215"/>
        <dbReference type="EC" id="6.2.1.44"/>
    </reaction>
    <physiologicalReaction direction="left-to-right" evidence="3">
        <dbReference type="Rhea" id="RHEA:43053"/>
    </physiologicalReaction>
</comment>
<dbReference type="GO" id="GO:0016878">
    <property type="term" value="F:acid-thiol ligase activity"/>
    <property type="evidence" value="ECO:0007669"/>
    <property type="project" value="UniProtKB-ARBA"/>
</dbReference>